<accession>A0A2P2NHC0</accession>
<sequence>MHTSLLPYLSAIDFKVSDAILNLTETFKLSQARKRRSSSMSLRIVGLLSNVPRSAKTAFGAPLGLSH</sequence>
<evidence type="ECO:0000313" key="1">
    <source>
        <dbReference type="EMBL" id="MBX41888.1"/>
    </source>
</evidence>
<organism evidence="1">
    <name type="scientific">Rhizophora mucronata</name>
    <name type="common">Asiatic mangrove</name>
    <dbReference type="NCBI Taxonomy" id="61149"/>
    <lineage>
        <taxon>Eukaryota</taxon>
        <taxon>Viridiplantae</taxon>
        <taxon>Streptophyta</taxon>
        <taxon>Embryophyta</taxon>
        <taxon>Tracheophyta</taxon>
        <taxon>Spermatophyta</taxon>
        <taxon>Magnoliopsida</taxon>
        <taxon>eudicotyledons</taxon>
        <taxon>Gunneridae</taxon>
        <taxon>Pentapetalae</taxon>
        <taxon>rosids</taxon>
        <taxon>fabids</taxon>
        <taxon>Malpighiales</taxon>
        <taxon>Rhizophoraceae</taxon>
        <taxon>Rhizophora</taxon>
    </lineage>
</organism>
<dbReference type="EMBL" id="GGEC01061404">
    <property type="protein sequence ID" value="MBX41888.1"/>
    <property type="molecule type" value="Transcribed_RNA"/>
</dbReference>
<proteinExistence type="predicted"/>
<name>A0A2P2NHC0_RHIMU</name>
<protein>
    <submittedName>
        <fullName evidence="1">Uncharacterized protein</fullName>
    </submittedName>
</protein>
<reference evidence="1" key="1">
    <citation type="submission" date="2018-02" db="EMBL/GenBank/DDBJ databases">
        <title>Rhizophora mucronata_Transcriptome.</title>
        <authorList>
            <person name="Meera S.P."/>
            <person name="Sreeshan A."/>
            <person name="Augustine A."/>
        </authorList>
    </citation>
    <scope>NUCLEOTIDE SEQUENCE</scope>
    <source>
        <tissue evidence="1">Leaf</tissue>
    </source>
</reference>
<dbReference type="AlphaFoldDB" id="A0A2P2NHC0"/>